<evidence type="ECO:0000256" key="1">
    <source>
        <dbReference type="SAM" id="Phobius"/>
    </source>
</evidence>
<reference evidence="2" key="1">
    <citation type="journal article" date="2013" name="BMC Genomics">
        <title>Unscrambling butterfly oogenesis.</title>
        <authorList>
            <person name="Carter J.M."/>
            <person name="Baker S.C."/>
            <person name="Pink R."/>
            <person name="Carter D.R."/>
            <person name="Collins A."/>
            <person name="Tomlin J."/>
            <person name="Gibbs M."/>
            <person name="Breuker C.J."/>
        </authorList>
    </citation>
    <scope>NUCLEOTIDE SEQUENCE</scope>
    <source>
        <tissue evidence="2">Ovary</tissue>
    </source>
</reference>
<sequence length="114" mass="14100">MCDTCVVLLTYGPQVNQTTKAYFMNIVAQKQHCRKLSIFVIFLKKRMMQFWFYLEYFLPLKCFYFIFLTTLYPTYYVTYNLYSRLFHRLQNFTFNYIDIFLISLMLNMHLISFY</sequence>
<dbReference type="AlphaFoldDB" id="S4PFN8"/>
<accession>S4PFN8</accession>
<organism evidence="2">
    <name type="scientific">Pararge aegeria</name>
    <name type="common">speckled wood butterfly</name>
    <dbReference type="NCBI Taxonomy" id="116150"/>
    <lineage>
        <taxon>Eukaryota</taxon>
        <taxon>Metazoa</taxon>
        <taxon>Ecdysozoa</taxon>
        <taxon>Arthropoda</taxon>
        <taxon>Hexapoda</taxon>
        <taxon>Insecta</taxon>
        <taxon>Pterygota</taxon>
        <taxon>Neoptera</taxon>
        <taxon>Endopterygota</taxon>
        <taxon>Lepidoptera</taxon>
        <taxon>Glossata</taxon>
        <taxon>Ditrysia</taxon>
        <taxon>Papilionoidea</taxon>
        <taxon>Nymphalidae</taxon>
        <taxon>Satyrinae</taxon>
        <taxon>Satyrini</taxon>
        <taxon>Parargina</taxon>
        <taxon>Pararge</taxon>
    </lineage>
</organism>
<protein>
    <submittedName>
        <fullName evidence="2">Uncharacterized protein</fullName>
    </submittedName>
</protein>
<name>S4PFN8_9NEOP</name>
<proteinExistence type="predicted"/>
<feature type="transmembrane region" description="Helical" evidence="1">
    <location>
        <begin position="92"/>
        <end position="111"/>
    </location>
</feature>
<evidence type="ECO:0000313" key="2">
    <source>
        <dbReference type="EMBL" id="JAA86065.1"/>
    </source>
</evidence>
<reference evidence="2" key="2">
    <citation type="submission" date="2013-05" db="EMBL/GenBank/DDBJ databases">
        <authorList>
            <person name="Carter J.-M."/>
            <person name="Baker S.C."/>
            <person name="Pink R."/>
            <person name="Carter D.R.F."/>
            <person name="Collins A."/>
            <person name="Tomlin J."/>
            <person name="Gibbs M."/>
            <person name="Breuker C.J."/>
        </authorList>
    </citation>
    <scope>NUCLEOTIDE SEQUENCE</scope>
    <source>
        <tissue evidence="2">Ovary</tissue>
    </source>
</reference>
<keyword evidence="1" id="KW-0472">Membrane</keyword>
<keyword evidence="1" id="KW-0812">Transmembrane</keyword>
<dbReference type="EMBL" id="GAIX01006495">
    <property type="protein sequence ID" value="JAA86065.1"/>
    <property type="molecule type" value="Transcribed_RNA"/>
</dbReference>
<feature type="transmembrane region" description="Helical" evidence="1">
    <location>
        <begin position="50"/>
        <end position="72"/>
    </location>
</feature>
<keyword evidence="1" id="KW-1133">Transmembrane helix</keyword>